<gene>
    <name evidence="2" type="ORF">QR680_004333</name>
</gene>
<proteinExistence type="predicted"/>
<evidence type="ECO:0000313" key="2">
    <source>
        <dbReference type="EMBL" id="KAK0409089.1"/>
    </source>
</evidence>
<dbReference type="AlphaFoldDB" id="A0AA39HQN4"/>
<dbReference type="EMBL" id="JAUCMV010000003">
    <property type="protein sequence ID" value="KAK0409089.1"/>
    <property type="molecule type" value="Genomic_DNA"/>
</dbReference>
<organism evidence="2 3">
    <name type="scientific">Steinernema hermaphroditum</name>
    <dbReference type="NCBI Taxonomy" id="289476"/>
    <lineage>
        <taxon>Eukaryota</taxon>
        <taxon>Metazoa</taxon>
        <taxon>Ecdysozoa</taxon>
        <taxon>Nematoda</taxon>
        <taxon>Chromadorea</taxon>
        <taxon>Rhabditida</taxon>
        <taxon>Tylenchina</taxon>
        <taxon>Panagrolaimomorpha</taxon>
        <taxon>Strongyloidoidea</taxon>
        <taxon>Steinernematidae</taxon>
        <taxon>Steinernema</taxon>
    </lineage>
</organism>
<sequence length="203" mass="23881">MSDAARYWEEIVGREEIAINEIILDRADPPLNRLTVVEKKCLSESDRIRIAIAEAEQRRVELLREVDRQMQQPQRRADDEAELPEEDEGRHTISVFSGRMSEAARYWEEIADREDILKRDSISNRADPPLNRLKAIGRKRMTESDRVLDAIAEAEQRREELRLELERHQRQMEREEYGQPEGEETRPESFKPMNDDAIRGITN</sequence>
<name>A0AA39HQN4_9BILA</name>
<comment type="caution">
    <text evidence="2">The sequence shown here is derived from an EMBL/GenBank/DDBJ whole genome shotgun (WGS) entry which is preliminary data.</text>
</comment>
<evidence type="ECO:0000313" key="3">
    <source>
        <dbReference type="Proteomes" id="UP001175271"/>
    </source>
</evidence>
<feature type="region of interest" description="Disordered" evidence="1">
    <location>
        <begin position="163"/>
        <end position="203"/>
    </location>
</feature>
<dbReference type="Proteomes" id="UP001175271">
    <property type="component" value="Unassembled WGS sequence"/>
</dbReference>
<keyword evidence="3" id="KW-1185">Reference proteome</keyword>
<accession>A0AA39HQN4</accession>
<evidence type="ECO:0000256" key="1">
    <source>
        <dbReference type="SAM" id="MobiDB-lite"/>
    </source>
</evidence>
<protein>
    <submittedName>
        <fullName evidence="2">Uncharacterized protein</fullName>
    </submittedName>
</protein>
<reference evidence="2" key="1">
    <citation type="submission" date="2023-06" db="EMBL/GenBank/DDBJ databases">
        <title>Genomic analysis of the entomopathogenic nematode Steinernema hermaphroditum.</title>
        <authorList>
            <person name="Schwarz E.M."/>
            <person name="Heppert J.K."/>
            <person name="Baniya A."/>
            <person name="Schwartz H.T."/>
            <person name="Tan C.-H."/>
            <person name="Antoshechkin I."/>
            <person name="Sternberg P.W."/>
            <person name="Goodrich-Blair H."/>
            <person name="Dillman A.R."/>
        </authorList>
    </citation>
    <scope>NUCLEOTIDE SEQUENCE</scope>
    <source>
        <strain evidence="2">PS9179</strain>
        <tissue evidence="2">Whole animal</tissue>
    </source>
</reference>
<feature type="region of interest" description="Disordered" evidence="1">
    <location>
        <begin position="69"/>
        <end position="95"/>
    </location>
</feature>